<accession>A0ABT9BGR4</accession>
<dbReference type="Proteomes" id="UP001176429">
    <property type="component" value="Unassembled WGS sequence"/>
</dbReference>
<evidence type="ECO:0000313" key="3">
    <source>
        <dbReference type="Proteomes" id="UP001176429"/>
    </source>
</evidence>
<gene>
    <name evidence="2" type="ORF">Q5H93_22165</name>
</gene>
<evidence type="ECO:0000256" key="1">
    <source>
        <dbReference type="SAM" id="SignalP"/>
    </source>
</evidence>
<feature type="chain" id="PRO_5047099713" description="Lipoprotein" evidence="1">
    <location>
        <begin position="22"/>
        <end position="203"/>
    </location>
</feature>
<dbReference type="EMBL" id="JAUQSY010000020">
    <property type="protein sequence ID" value="MDO7877460.1"/>
    <property type="molecule type" value="Genomic_DNA"/>
</dbReference>
<keyword evidence="3" id="KW-1185">Reference proteome</keyword>
<name>A0ABT9BGR4_9BACT</name>
<feature type="signal peptide" evidence="1">
    <location>
        <begin position="1"/>
        <end position="21"/>
    </location>
</feature>
<proteinExistence type="predicted"/>
<keyword evidence="1" id="KW-0732">Signal</keyword>
<dbReference type="RefSeq" id="WP_305008894.1">
    <property type="nucleotide sequence ID" value="NZ_JAUQSY010000020.1"/>
</dbReference>
<organism evidence="2 3">
    <name type="scientific">Hymenobacter aranciens</name>
    <dbReference type="NCBI Taxonomy" id="3063996"/>
    <lineage>
        <taxon>Bacteria</taxon>
        <taxon>Pseudomonadati</taxon>
        <taxon>Bacteroidota</taxon>
        <taxon>Cytophagia</taxon>
        <taxon>Cytophagales</taxon>
        <taxon>Hymenobacteraceae</taxon>
        <taxon>Hymenobacter</taxon>
    </lineage>
</organism>
<evidence type="ECO:0000313" key="2">
    <source>
        <dbReference type="EMBL" id="MDO7877460.1"/>
    </source>
</evidence>
<sequence>MKKPALLLLFLLVLASCKDEAHEQQLQKREAEITRREQEIARRENALAVREQSLLQKEQTPPADTLQQVQPADTALLRTLPGTWATRMSCIETDCPGSAIGDSKNEQWEFAVEQNTVRATATANKKIIRVYTGTLEGSELKMTAQHIPNETLPDASFTVLLQASGERRLEGRREISKPAPDNCRIVYALELTKEPVKATISIR</sequence>
<dbReference type="PROSITE" id="PS51257">
    <property type="entry name" value="PROKAR_LIPOPROTEIN"/>
    <property type="match status" value="1"/>
</dbReference>
<comment type="caution">
    <text evidence="2">The sequence shown here is derived from an EMBL/GenBank/DDBJ whole genome shotgun (WGS) entry which is preliminary data.</text>
</comment>
<evidence type="ECO:0008006" key="4">
    <source>
        <dbReference type="Google" id="ProtNLM"/>
    </source>
</evidence>
<protein>
    <recommendedName>
        <fullName evidence="4">Lipoprotein</fullName>
    </recommendedName>
</protein>
<reference evidence="2" key="1">
    <citation type="submission" date="2023-07" db="EMBL/GenBank/DDBJ databases">
        <authorList>
            <person name="Kim M.K."/>
        </authorList>
    </citation>
    <scope>NUCLEOTIDE SEQUENCE</scope>
    <source>
        <strain evidence="2">ASUV-10-1</strain>
    </source>
</reference>